<evidence type="ECO:0000313" key="4">
    <source>
        <dbReference type="Proteomes" id="UP000541154"/>
    </source>
</evidence>
<name>A0A5N6FKU9_PETAA</name>
<evidence type="ECO:0000313" key="2">
    <source>
        <dbReference type="EMBL" id="KAE8389831.1"/>
    </source>
</evidence>
<dbReference type="Proteomes" id="UP000541154">
    <property type="component" value="Unassembled WGS sequence"/>
</dbReference>
<dbReference type="Proteomes" id="UP000326877">
    <property type="component" value="Unassembled WGS sequence"/>
</dbReference>
<gene>
    <name evidence="2" type="ORF">BDV23DRAFT_184082</name>
    <name evidence="3" type="ORF">ETB97_012512</name>
</gene>
<reference evidence="3 4" key="1">
    <citation type="submission" date="2019-04" db="EMBL/GenBank/DDBJ databases">
        <title>Aspergillus burnettii sp. nov., novel species from soil in southeast Queensland.</title>
        <authorList>
            <person name="Gilchrist C.L.M."/>
            <person name="Pitt J.I."/>
            <person name="Lange L."/>
            <person name="Lacey H.J."/>
            <person name="Vuong D."/>
            <person name="Midgley D.J."/>
            <person name="Greenfield P."/>
            <person name="Bradbury M."/>
            <person name="Lacey E."/>
            <person name="Busk P.K."/>
            <person name="Pilgaard B."/>
            <person name="Chooi Y.H."/>
            <person name="Piggott A.M."/>
        </authorList>
    </citation>
    <scope>NUCLEOTIDE SEQUENCE [LARGE SCALE GENOMIC DNA]</scope>
    <source>
        <strain evidence="3 4">FRR 5400</strain>
    </source>
</reference>
<sequence length="258" mass="29403">MPSSLDLNSLIPDPLSFHYKVDPWEKERCMGQNDGYFTESEEEVLYDLDEVAIATLPLHLQDNMREIHLERVRRLQKENNNTIFFKSPYHASLPAIWCRDSMARMAASQDMAKRNHGVLPDSSSEQARWYLHRSSHIIDEEMLTMYDTIAMANPYSHRSSSFFSSGNDPFFSKGSTSMEGGTEAEFASDRKESSRYLLEPMGAEAHADVVHTFEGNGASHGDRPRAEGRSRERGSSIVSAMRGRVRKSIQKMSKVFRK</sequence>
<proteinExistence type="predicted"/>
<dbReference type="EMBL" id="ML735261">
    <property type="protein sequence ID" value="KAE8389831.1"/>
    <property type="molecule type" value="Genomic_DNA"/>
</dbReference>
<feature type="compositionally biased region" description="Basic and acidic residues" evidence="1">
    <location>
        <begin position="220"/>
        <end position="234"/>
    </location>
</feature>
<protein>
    <submittedName>
        <fullName evidence="2">Uncharacterized protein</fullName>
    </submittedName>
</protein>
<evidence type="ECO:0000313" key="3">
    <source>
        <dbReference type="EMBL" id="KAF5866346.1"/>
    </source>
</evidence>
<feature type="region of interest" description="Disordered" evidence="1">
    <location>
        <begin position="213"/>
        <end position="244"/>
    </location>
</feature>
<evidence type="ECO:0000256" key="1">
    <source>
        <dbReference type="SAM" id="MobiDB-lite"/>
    </source>
</evidence>
<keyword evidence="4" id="KW-1185">Reference proteome</keyword>
<accession>A0A5N6FKU9</accession>
<dbReference type="EMBL" id="SPNV01000009">
    <property type="protein sequence ID" value="KAF5866346.1"/>
    <property type="molecule type" value="Genomic_DNA"/>
</dbReference>
<organism evidence="2">
    <name type="scientific">Petromyces alliaceus</name>
    <name type="common">Aspergillus alliaceus</name>
    <dbReference type="NCBI Taxonomy" id="209559"/>
    <lineage>
        <taxon>Eukaryota</taxon>
        <taxon>Fungi</taxon>
        <taxon>Dikarya</taxon>
        <taxon>Ascomycota</taxon>
        <taxon>Pezizomycotina</taxon>
        <taxon>Eurotiomycetes</taxon>
        <taxon>Eurotiomycetidae</taxon>
        <taxon>Eurotiales</taxon>
        <taxon>Aspergillaceae</taxon>
        <taxon>Aspergillus</taxon>
        <taxon>Aspergillus subgen. Circumdati</taxon>
    </lineage>
</organism>
<accession>A0A8H6AFP5</accession>
<reference evidence="2" key="2">
    <citation type="submission" date="2019-04" db="EMBL/GenBank/DDBJ databases">
        <title>Friends and foes A comparative genomics studyof 23 Aspergillus species from section Flavi.</title>
        <authorList>
            <consortium name="DOE Joint Genome Institute"/>
            <person name="Kjaerbolling I."/>
            <person name="Vesth T."/>
            <person name="Frisvad J.C."/>
            <person name="Nybo J.L."/>
            <person name="Theobald S."/>
            <person name="Kildgaard S."/>
            <person name="Isbrandt T."/>
            <person name="Kuo A."/>
            <person name="Sato A."/>
            <person name="Lyhne E.K."/>
            <person name="Kogle M.E."/>
            <person name="Wiebenga A."/>
            <person name="Kun R.S."/>
            <person name="Lubbers R.J."/>
            <person name="Makela M.R."/>
            <person name="Barry K."/>
            <person name="Chovatia M."/>
            <person name="Clum A."/>
            <person name="Daum C."/>
            <person name="Haridas S."/>
            <person name="He G."/>
            <person name="LaButti K."/>
            <person name="Lipzen A."/>
            <person name="Mondo S."/>
            <person name="Riley R."/>
            <person name="Salamov A."/>
            <person name="Simmons B.A."/>
            <person name="Magnuson J.K."/>
            <person name="Henrissat B."/>
            <person name="Mortensen U.H."/>
            <person name="Larsen T.O."/>
            <person name="Devries R.P."/>
            <person name="Grigoriev I.V."/>
            <person name="Machida M."/>
            <person name="Baker S.E."/>
            <person name="Andersen M.R."/>
        </authorList>
    </citation>
    <scope>NUCLEOTIDE SEQUENCE [LARGE SCALE GENOMIC DNA]</scope>
    <source>
        <strain evidence="2">IBT 14317</strain>
    </source>
</reference>
<accession>A0A5N7C6T6</accession>
<dbReference type="AlphaFoldDB" id="A0A5N6FKU9"/>
<dbReference type="OrthoDB" id="4506792at2759"/>